<dbReference type="InterPro" id="IPR056253">
    <property type="entry name" value="At2g29880-like_C"/>
</dbReference>
<dbReference type="Pfam" id="PF12776">
    <property type="entry name" value="Myb_DNA-bind_3"/>
    <property type="match status" value="4"/>
</dbReference>
<sequence>MMKCKEYILVKERRPRPPLSATVRGHIWTLPMDQYLVDLLLDQVLRGNKIGRAFITQAWNEMVKSFNSKFGSHYDKEVLKHRYKHLRQQYSAVKILLDQSGFSWDENQEMVTAEEYVWDSFTKAYPDAQSYKFRTVPSYQKLCVIYGEEGPNGRPSCTAHSQDLKTKDPDSDYSKTDWTPPMDRYLIDLLLNQVRIGHKVNHIFSKEAWIDILASFNDRFGSHHDKNVLNNQYIRLKKLYNDIKHLLKLGEFYWDESRQMVMGPDDVWDAYIKEHPDGTLFRTKAKPNFNDLCLVYGKFSSAGRWNESDRYVGFNIDGRVFQASRNRNCLRSGWTPPMDRYFIDLMLEQIRRGNMVDQNFNEQAWSDMVVKFVVEFGSQHDKDGLKSRFEDMRNLFLDMRTLTDQNGFAWDEMQQMITASGDIWDDYIKDKPEAQSYRSRTLPNYNDLFLIYGNTSINGRRDFASQEDDQSSSGSDTLSIAWTKPMDRYFIELMLGQVLEGNKVDDSFSKQAWSCMMTSLNEKFGLQFDKCVLENRYLSLMDQYDNVNTFFYQNGFAWNEIQQKLTADDLVWEAYIEEHPDAKIYKDIILENYSDLSVIFGDESHDDKSSYVCPEMGFDYNALEMGMDGVFGALQSLARDIEVSNVRKRPRSTIATHGRKLQKTSDELQEAGRSNTAEKNCIAIERIVDALQAVPDMDDELFLDACDLLEDEKKAKAFVRMDIPRRKKWLLRNLRA</sequence>
<evidence type="ECO:0000259" key="3">
    <source>
        <dbReference type="Pfam" id="PF24769"/>
    </source>
</evidence>
<name>A0A7J0EZV4_9ERIC</name>
<keyword evidence="5" id="KW-1185">Reference proteome</keyword>
<dbReference type="Proteomes" id="UP000585474">
    <property type="component" value="Unassembled WGS sequence"/>
</dbReference>
<feature type="domain" description="At2g29880-like C-terminal" evidence="3">
    <location>
        <begin position="687"/>
        <end position="733"/>
    </location>
</feature>
<evidence type="ECO:0000313" key="5">
    <source>
        <dbReference type="Proteomes" id="UP000585474"/>
    </source>
</evidence>
<evidence type="ECO:0000313" key="4">
    <source>
        <dbReference type="EMBL" id="GFY91960.1"/>
    </source>
</evidence>
<accession>A0A7J0EZV4</accession>
<proteinExistence type="predicted"/>
<protein>
    <recommendedName>
        <fullName evidence="6">Myb/SANT-like DNA-binding domain protein</fullName>
    </recommendedName>
</protein>
<reference evidence="4 5" key="1">
    <citation type="submission" date="2019-07" db="EMBL/GenBank/DDBJ databases">
        <title>De Novo Assembly of kiwifruit Actinidia rufa.</title>
        <authorList>
            <person name="Sugita-Konishi S."/>
            <person name="Sato K."/>
            <person name="Mori E."/>
            <person name="Abe Y."/>
            <person name="Kisaki G."/>
            <person name="Hamano K."/>
            <person name="Suezawa K."/>
            <person name="Otani M."/>
            <person name="Fukuda T."/>
            <person name="Manabe T."/>
            <person name="Gomi K."/>
            <person name="Tabuchi M."/>
            <person name="Akimitsu K."/>
            <person name="Kataoka I."/>
        </authorList>
    </citation>
    <scope>NUCLEOTIDE SEQUENCE [LARGE SCALE GENOMIC DNA]</scope>
    <source>
        <strain evidence="5">cv. Fuchu</strain>
    </source>
</reference>
<dbReference type="PANTHER" id="PTHR46929">
    <property type="entry name" value="EXPRESSED PROTEIN"/>
    <property type="match status" value="1"/>
</dbReference>
<dbReference type="PANTHER" id="PTHR46929:SF33">
    <property type="entry name" value="L10-INTERACTING MYB DOMAIN-CONTAINING PROTEIN-LIKE ISOFORM X1"/>
    <property type="match status" value="1"/>
</dbReference>
<evidence type="ECO:0000256" key="1">
    <source>
        <dbReference type="SAM" id="MobiDB-lite"/>
    </source>
</evidence>
<dbReference type="InterPro" id="IPR024752">
    <property type="entry name" value="Myb/SANT-like_dom"/>
</dbReference>
<feature type="compositionally biased region" description="Basic and acidic residues" evidence="1">
    <location>
        <begin position="162"/>
        <end position="174"/>
    </location>
</feature>
<dbReference type="OrthoDB" id="1848055at2759"/>
<evidence type="ECO:0000259" key="2">
    <source>
        <dbReference type="Pfam" id="PF12776"/>
    </source>
</evidence>
<feature type="domain" description="Myb/SANT-like" evidence="2">
    <location>
        <begin position="28"/>
        <end position="120"/>
    </location>
</feature>
<feature type="domain" description="Myb/SANT-like" evidence="2">
    <location>
        <begin position="178"/>
        <end position="271"/>
    </location>
</feature>
<dbReference type="EMBL" id="BJWL01000008">
    <property type="protein sequence ID" value="GFY91960.1"/>
    <property type="molecule type" value="Genomic_DNA"/>
</dbReference>
<gene>
    <name evidence="4" type="ORF">Acr_08g0003560</name>
</gene>
<feature type="region of interest" description="Disordered" evidence="1">
    <location>
        <begin position="153"/>
        <end position="174"/>
    </location>
</feature>
<dbReference type="Pfam" id="PF24769">
    <property type="entry name" value="At2g29880_C"/>
    <property type="match status" value="1"/>
</dbReference>
<feature type="domain" description="Myb/SANT-like" evidence="2">
    <location>
        <begin position="334"/>
        <end position="427"/>
    </location>
</feature>
<comment type="caution">
    <text evidence="4">The sequence shown here is derived from an EMBL/GenBank/DDBJ whole genome shotgun (WGS) entry which is preliminary data.</text>
</comment>
<evidence type="ECO:0008006" key="6">
    <source>
        <dbReference type="Google" id="ProtNLM"/>
    </source>
</evidence>
<dbReference type="AlphaFoldDB" id="A0A7J0EZV4"/>
<feature type="domain" description="Myb/SANT-like" evidence="2">
    <location>
        <begin position="482"/>
        <end position="575"/>
    </location>
</feature>
<organism evidence="4 5">
    <name type="scientific">Actinidia rufa</name>
    <dbReference type="NCBI Taxonomy" id="165716"/>
    <lineage>
        <taxon>Eukaryota</taxon>
        <taxon>Viridiplantae</taxon>
        <taxon>Streptophyta</taxon>
        <taxon>Embryophyta</taxon>
        <taxon>Tracheophyta</taxon>
        <taxon>Spermatophyta</taxon>
        <taxon>Magnoliopsida</taxon>
        <taxon>eudicotyledons</taxon>
        <taxon>Gunneridae</taxon>
        <taxon>Pentapetalae</taxon>
        <taxon>asterids</taxon>
        <taxon>Ericales</taxon>
        <taxon>Actinidiaceae</taxon>
        <taxon>Actinidia</taxon>
    </lineage>
</organism>